<dbReference type="AlphaFoldDB" id="A0AAX1N6B8"/>
<evidence type="ECO:0000256" key="7">
    <source>
        <dbReference type="RuleBase" id="RU003879"/>
    </source>
</evidence>
<evidence type="ECO:0000256" key="8">
    <source>
        <dbReference type="SAM" id="Phobius"/>
    </source>
</evidence>
<dbReference type="GO" id="GO:0015031">
    <property type="term" value="P:protein transport"/>
    <property type="evidence" value="ECO:0007669"/>
    <property type="project" value="UniProtKB-KW"/>
</dbReference>
<keyword evidence="7" id="KW-0813">Transport</keyword>
<reference evidence="9 10" key="1">
    <citation type="submission" date="2021-05" db="EMBL/GenBank/DDBJ databases">
        <title>Comparative genomic studies on the polysaccharide-degrading batcterial strains of the Flammeovirga genus.</title>
        <authorList>
            <person name="Zewei F."/>
            <person name="Zheng Z."/>
            <person name="Yu L."/>
            <person name="Ruyue G."/>
            <person name="Yanhong M."/>
            <person name="Yuanyuan C."/>
            <person name="Jingyan G."/>
            <person name="Wenjun H."/>
        </authorList>
    </citation>
    <scope>NUCLEOTIDE SEQUENCE [LARGE SCALE GENOMIC DNA]</scope>
    <source>
        <strain evidence="9 10">NBRC:100898</strain>
    </source>
</reference>
<proteinExistence type="inferred from homology"/>
<keyword evidence="6 8" id="KW-0472">Membrane</keyword>
<comment type="similarity">
    <text evidence="2 7">Belongs to the ExbD/TolR family.</text>
</comment>
<keyword evidence="3" id="KW-1003">Cell membrane</keyword>
<sequence length="152" mass="17222">MATFKKKTKTKQDIPTSALPDIIFMLLFFFMIATTFRESELLVKNSLPQASELTKLEKKSLVSYIYIGEPTDKKNGTEARIQVNDVLISTDQIVQHVISEKDKLGEDGNKITMSLKIDKEAKMGIISDVRQELREANALKVNYAANKKLRLD</sequence>
<organism evidence="9 10">
    <name type="scientific">Flammeovirga yaeyamensis</name>
    <dbReference type="NCBI Taxonomy" id="367791"/>
    <lineage>
        <taxon>Bacteria</taxon>
        <taxon>Pseudomonadati</taxon>
        <taxon>Bacteroidota</taxon>
        <taxon>Cytophagia</taxon>
        <taxon>Cytophagales</taxon>
        <taxon>Flammeovirgaceae</taxon>
        <taxon>Flammeovirga</taxon>
    </lineage>
</organism>
<evidence type="ECO:0000313" key="9">
    <source>
        <dbReference type="EMBL" id="QWG03104.1"/>
    </source>
</evidence>
<dbReference type="KEGG" id="fya:KMW28_05860"/>
<name>A0AAX1N6B8_9BACT</name>
<keyword evidence="7" id="KW-0653">Protein transport</keyword>
<dbReference type="RefSeq" id="WP_066209375.1">
    <property type="nucleotide sequence ID" value="NZ_CP076132.1"/>
</dbReference>
<evidence type="ECO:0000256" key="4">
    <source>
        <dbReference type="ARBA" id="ARBA00022692"/>
    </source>
</evidence>
<keyword evidence="4 7" id="KW-0812">Transmembrane</keyword>
<gene>
    <name evidence="9" type="ORF">KMW28_05860</name>
</gene>
<feature type="transmembrane region" description="Helical" evidence="8">
    <location>
        <begin position="18"/>
        <end position="36"/>
    </location>
</feature>
<dbReference type="Proteomes" id="UP000678679">
    <property type="component" value="Chromosome 1"/>
</dbReference>
<dbReference type="InterPro" id="IPR003400">
    <property type="entry name" value="ExbD"/>
</dbReference>
<evidence type="ECO:0000256" key="5">
    <source>
        <dbReference type="ARBA" id="ARBA00022989"/>
    </source>
</evidence>
<accession>A0AAX1N6B8</accession>
<evidence type="ECO:0000256" key="2">
    <source>
        <dbReference type="ARBA" id="ARBA00005811"/>
    </source>
</evidence>
<protein>
    <submittedName>
        <fullName evidence="9">Biopolymer transporter ExbD</fullName>
    </submittedName>
</protein>
<dbReference type="Pfam" id="PF02472">
    <property type="entry name" value="ExbD"/>
    <property type="match status" value="1"/>
</dbReference>
<comment type="subcellular location">
    <subcellularLocation>
        <location evidence="1">Cell membrane</location>
        <topology evidence="1">Single-pass membrane protein</topology>
    </subcellularLocation>
    <subcellularLocation>
        <location evidence="7">Cell membrane</location>
        <topology evidence="7">Single-pass type II membrane protein</topology>
    </subcellularLocation>
</comment>
<evidence type="ECO:0000256" key="3">
    <source>
        <dbReference type="ARBA" id="ARBA00022475"/>
    </source>
</evidence>
<keyword evidence="10" id="KW-1185">Reference proteome</keyword>
<evidence type="ECO:0000256" key="6">
    <source>
        <dbReference type="ARBA" id="ARBA00023136"/>
    </source>
</evidence>
<dbReference type="GO" id="GO:0005886">
    <property type="term" value="C:plasma membrane"/>
    <property type="evidence" value="ECO:0007669"/>
    <property type="project" value="UniProtKB-SubCell"/>
</dbReference>
<dbReference type="GO" id="GO:0022857">
    <property type="term" value="F:transmembrane transporter activity"/>
    <property type="evidence" value="ECO:0007669"/>
    <property type="project" value="InterPro"/>
</dbReference>
<evidence type="ECO:0000313" key="10">
    <source>
        <dbReference type="Proteomes" id="UP000678679"/>
    </source>
</evidence>
<keyword evidence="5 8" id="KW-1133">Transmembrane helix</keyword>
<dbReference type="EMBL" id="CP076132">
    <property type="protein sequence ID" value="QWG03104.1"/>
    <property type="molecule type" value="Genomic_DNA"/>
</dbReference>
<evidence type="ECO:0000256" key="1">
    <source>
        <dbReference type="ARBA" id="ARBA00004162"/>
    </source>
</evidence>